<organism evidence="1 2">
    <name type="scientific">Microbacterium plantarum</name>
    <dbReference type="NCBI Taxonomy" id="1816425"/>
    <lineage>
        <taxon>Bacteria</taxon>
        <taxon>Bacillati</taxon>
        <taxon>Actinomycetota</taxon>
        <taxon>Actinomycetes</taxon>
        <taxon>Micrococcales</taxon>
        <taxon>Microbacteriaceae</taxon>
        <taxon>Microbacterium</taxon>
    </lineage>
</organism>
<dbReference type="RefSeq" id="WP_378719534.1">
    <property type="nucleotide sequence ID" value="NZ_JBHLHV010000002.1"/>
</dbReference>
<keyword evidence="2" id="KW-1185">Reference proteome</keyword>
<name>A0ABV5EUY5_9MICO</name>
<proteinExistence type="predicted"/>
<dbReference type="EMBL" id="JBHLHV010000002">
    <property type="protein sequence ID" value="MFB8893787.1"/>
    <property type="molecule type" value="Genomic_DNA"/>
</dbReference>
<evidence type="ECO:0000313" key="2">
    <source>
        <dbReference type="Proteomes" id="UP001589643"/>
    </source>
</evidence>
<dbReference type="Proteomes" id="UP001589643">
    <property type="component" value="Unassembled WGS sequence"/>
</dbReference>
<evidence type="ECO:0000313" key="1">
    <source>
        <dbReference type="EMBL" id="MFB8893787.1"/>
    </source>
</evidence>
<gene>
    <name evidence="1" type="ORF">AB7P39_13140</name>
</gene>
<accession>A0ABV5EUY5</accession>
<dbReference type="Pfam" id="PF13376">
    <property type="entry name" value="OmdA"/>
    <property type="match status" value="1"/>
</dbReference>
<protein>
    <submittedName>
        <fullName evidence="1">YdeI family protein</fullName>
    </submittedName>
</protein>
<comment type="caution">
    <text evidence="1">The sequence shown here is derived from an EMBL/GenBank/DDBJ whole genome shotgun (WGS) entry which is preliminary data.</text>
</comment>
<sequence>MTADDGGPALLVVSDAAAWRAWLDAHESDSDGVRLVLAKKNVTEPTSLTYAEALDEALCSGWIDGRRNSRDDSTFLQLFTPRRARSIWSLRNVGIIERLVAEGRMRPRGRMEVERAQADGRWERAYAGQAGAAVPADLEAALAASPAASRRFAALRAAERYSVLHPVLSAPSDAARAARIRRAVARLAEEDAPSSLS</sequence>
<reference evidence="1 2" key="1">
    <citation type="submission" date="2024-08" db="EMBL/GenBank/DDBJ databases">
        <title>Heavy metals resistant antinobacteria isolated from wastewater.</title>
        <authorList>
            <person name="Roman Ponce B."/>
            <person name="Blanco Mercado M.A."/>
            <person name="Avila Aldana I.N."/>
            <person name="Morales Arrieta S."/>
        </authorList>
    </citation>
    <scope>NUCLEOTIDE SEQUENCE [LARGE SCALE GENOMIC DNA]</scope>
    <source>
        <strain evidence="2">sma-1</strain>
    </source>
</reference>